<evidence type="ECO:0000313" key="2">
    <source>
        <dbReference type="Proteomes" id="UP000176846"/>
    </source>
</evidence>
<comment type="caution">
    <text evidence="1">The sequence shown here is derived from an EMBL/GenBank/DDBJ whole genome shotgun (WGS) entry which is preliminary data.</text>
</comment>
<sequence>MSQQQDRVFIEIAHRSIAAVGTNDEEVWSRLHGLMGVAHAIVRSGHAPLRGLLDHVVETARAILHRQMFGLDPALDEQGTETLQRIVAIFDLHDDTFDGSSLNPFAMPWLLPPKIYR</sequence>
<name>A0A1F7UZ99_9BACT</name>
<dbReference type="AlphaFoldDB" id="A0A1F7UZ99"/>
<organism evidence="1 2">
    <name type="scientific">Candidatus Uhrbacteria bacterium RIFCSPLOWO2_01_FULL_47_25</name>
    <dbReference type="NCBI Taxonomy" id="1802402"/>
    <lineage>
        <taxon>Bacteria</taxon>
        <taxon>Candidatus Uhriibacteriota</taxon>
    </lineage>
</organism>
<accession>A0A1F7UZ99</accession>
<gene>
    <name evidence="1" type="ORF">A2936_05320</name>
</gene>
<protein>
    <submittedName>
        <fullName evidence="1">Uncharacterized protein</fullName>
    </submittedName>
</protein>
<proteinExistence type="predicted"/>
<reference evidence="1 2" key="1">
    <citation type="journal article" date="2016" name="Nat. Commun.">
        <title>Thousands of microbial genomes shed light on interconnected biogeochemical processes in an aquifer system.</title>
        <authorList>
            <person name="Anantharaman K."/>
            <person name="Brown C.T."/>
            <person name="Hug L.A."/>
            <person name="Sharon I."/>
            <person name="Castelle C.J."/>
            <person name="Probst A.J."/>
            <person name="Thomas B.C."/>
            <person name="Singh A."/>
            <person name="Wilkins M.J."/>
            <person name="Karaoz U."/>
            <person name="Brodie E.L."/>
            <person name="Williams K.H."/>
            <person name="Hubbard S.S."/>
            <person name="Banfield J.F."/>
        </authorList>
    </citation>
    <scope>NUCLEOTIDE SEQUENCE [LARGE SCALE GENOMIC DNA]</scope>
</reference>
<dbReference type="Proteomes" id="UP000176846">
    <property type="component" value="Unassembled WGS sequence"/>
</dbReference>
<evidence type="ECO:0000313" key="1">
    <source>
        <dbReference type="EMBL" id="OGL83104.1"/>
    </source>
</evidence>
<dbReference type="EMBL" id="MGEK01000003">
    <property type="protein sequence ID" value="OGL83104.1"/>
    <property type="molecule type" value="Genomic_DNA"/>
</dbReference>